<gene>
    <name evidence="1" type="ORF">HYQ45_005016</name>
</gene>
<evidence type="ECO:0000313" key="1">
    <source>
        <dbReference type="EMBL" id="KAG7137698.1"/>
    </source>
</evidence>
<protein>
    <submittedName>
        <fullName evidence="1">Uncharacterized protein</fullName>
    </submittedName>
</protein>
<comment type="caution">
    <text evidence="1">The sequence shown here is derived from an EMBL/GenBank/DDBJ whole genome shotgun (WGS) entry which is preliminary data.</text>
</comment>
<organism evidence="1 2">
    <name type="scientific">Verticillium longisporum</name>
    <name type="common">Verticillium dahliae var. longisporum</name>
    <dbReference type="NCBI Taxonomy" id="100787"/>
    <lineage>
        <taxon>Eukaryota</taxon>
        <taxon>Fungi</taxon>
        <taxon>Dikarya</taxon>
        <taxon>Ascomycota</taxon>
        <taxon>Pezizomycotina</taxon>
        <taxon>Sordariomycetes</taxon>
        <taxon>Hypocreomycetidae</taxon>
        <taxon>Glomerellales</taxon>
        <taxon>Plectosphaerellaceae</taxon>
        <taxon>Verticillium</taxon>
    </lineage>
</organism>
<dbReference type="Proteomes" id="UP000689129">
    <property type="component" value="Unassembled WGS sequence"/>
</dbReference>
<dbReference type="AlphaFoldDB" id="A0A8I3AXF2"/>
<name>A0A8I3AXF2_VERLO</name>
<accession>A0A8I3AXF2</accession>
<evidence type="ECO:0000313" key="2">
    <source>
        <dbReference type="Proteomes" id="UP000689129"/>
    </source>
</evidence>
<dbReference type="EMBL" id="JAEMWZ010000083">
    <property type="protein sequence ID" value="KAG7137698.1"/>
    <property type="molecule type" value="Genomic_DNA"/>
</dbReference>
<reference evidence="1" key="1">
    <citation type="journal article" date="2021" name="Mol. Plant Pathol.">
        <title>A 20-kb lineage-specific genomic region tames virulence in pathogenic amphidiploid Verticillium longisporum.</title>
        <authorList>
            <person name="Harting R."/>
            <person name="Starke J."/>
            <person name="Kusch H."/>
            <person name="Poggeler S."/>
            <person name="Maurus I."/>
            <person name="Schluter R."/>
            <person name="Landesfeind M."/>
            <person name="Bulla I."/>
            <person name="Nowrousian M."/>
            <person name="de Jonge R."/>
            <person name="Stahlhut G."/>
            <person name="Hoff K.J."/>
            <person name="Asshauer K.P."/>
            <person name="Thurmer A."/>
            <person name="Stanke M."/>
            <person name="Daniel R."/>
            <person name="Morgenstern B."/>
            <person name="Thomma B.P.H.J."/>
            <person name="Kronstad J.W."/>
            <person name="Braus-Stromeyer S.A."/>
            <person name="Braus G.H."/>
        </authorList>
    </citation>
    <scope>NUCLEOTIDE SEQUENCE</scope>
    <source>
        <strain evidence="1">Vl32</strain>
    </source>
</reference>
<sequence>MRPTWEALMRLDDCDLSALTPNRSIPVPMPRDGAYKALAQSTVISFFAASPQENDLPSKPFLTSQDVVGKAAGAKVKVLEPVLTKLYRSFCAGA</sequence>
<proteinExistence type="predicted"/>